<comment type="caution">
    <text evidence="2">The sequence shown here is derived from an EMBL/GenBank/DDBJ whole genome shotgun (WGS) entry which is preliminary data.</text>
</comment>
<keyword evidence="2" id="KW-0413">Isomerase</keyword>
<gene>
    <name evidence="2" type="ORF">HF682_10210</name>
</gene>
<proteinExistence type="inferred from homology"/>
<dbReference type="InterPro" id="IPR008794">
    <property type="entry name" value="Pro_racemase_fam"/>
</dbReference>
<dbReference type="EMBL" id="JABAIM010000002">
    <property type="protein sequence ID" value="NLR75532.1"/>
    <property type="molecule type" value="Genomic_DNA"/>
</dbReference>
<evidence type="ECO:0000256" key="1">
    <source>
        <dbReference type="ARBA" id="ARBA00007529"/>
    </source>
</evidence>
<keyword evidence="3" id="KW-1185">Reference proteome</keyword>
<dbReference type="SUPFAM" id="SSF54506">
    <property type="entry name" value="Diaminopimelate epimerase-like"/>
    <property type="match status" value="1"/>
</dbReference>
<dbReference type="Gene3D" id="3.10.310.10">
    <property type="entry name" value="Diaminopimelate Epimerase, Chain A, domain 1"/>
    <property type="match status" value="2"/>
</dbReference>
<dbReference type="PANTHER" id="PTHR33442">
    <property type="entry name" value="TRANS-3-HYDROXY-L-PROLINE DEHYDRATASE"/>
    <property type="match status" value="1"/>
</dbReference>
<dbReference type="Proteomes" id="UP000587991">
    <property type="component" value="Unassembled WGS sequence"/>
</dbReference>
<evidence type="ECO:0000313" key="3">
    <source>
        <dbReference type="Proteomes" id="UP000587991"/>
    </source>
</evidence>
<organism evidence="2 3">
    <name type="scientific">Leeia aquatica</name>
    <dbReference type="NCBI Taxonomy" id="2725557"/>
    <lineage>
        <taxon>Bacteria</taxon>
        <taxon>Pseudomonadati</taxon>
        <taxon>Pseudomonadota</taxon>
        <taxon>Betaproteobacteria</taxon>
        <taxon>Neisseriales</taxon>
        <taxon>Leeiaceae</taxon>
        <taxon>Leeia</taxon>
    </lineage>
</organism>
<dbReference type="Pfam" id="PF05544">
    <property type="entry name" value="Pro_racemase"/>
    <property type="match status" value="1"/>
</dbReference>
<name>A0A847SI29_9NEIS</name>
<dbReference type="FunFam" id="3.10.310.10:FF:000005">
    <property type="entry name" value="Proline racemase"/>
    <property type="match status" value="1"/>
</dbReference>
<dbReference type="SFLD" id="SFLDS00028">
    <property type="entry name" value="Proline_Racemase"/>
    <property type="match status" value="1"/>
</dbReference>
<sequence>MSSRTAHTFHCIDGHTCGNPVRLVVSNHPPLLGANQGERRVHFMEQFDWIRTGLMFEPRGHAQMSGAFLYPATRPDCDIAVLYIETSGCLPMCGHGTIGVVTFAIERGLVTPRTPGELRLETPAGLVVARYEMDGQYVKGVRITNVPSFLFRTDVKVVIPQLGELKVDIAYGGNFYPIVEAQENFRDMADFKPSELVEMGRAVRQYLNEHYEFVHPEDPKIRGVRHCLWTGAPRQPGSDARNAVLYGEAAIDRSPCGTGTSARMAQRYGRGLLKAGEQFVHESIIGSQFIGRIEAETKVGDYAAMVPSIEGWAVITGTSQITLDPRDPYCHGFEVA</sequence>
<evidence type="ECO:0000313" key="2">
    <source>
        <dbReference type="EMBL" id="NLR75532.1"/>
    </source>
</evidence>
<accession>A0A847SI29</accession>
<comment type="similarity">
    <text evidence="1">Belongs to the proline racemase family.</text>
</comment>
<dbReference type="NCBIfam" id="NF010578">
    <property type="entry name" value="PRK13971.1"/>
    <property type="match status" value="1"/>
</dbReference>
<dbReference type="EC" id="5.1.1.8" evidence="2"/>
<reference evidence="2 3" key="1">
    <citation type="submission" date="2020-04" db="EMBL/GenBank/DDBJ databases">
        <title>Draft genome of Leeia sp. IMCC25680.</title>
        <authorList>
            <person name="Song J."/>
            <person name="Cho J.-C."/>
        </authorList>
    </citation>
    <scope>NUCLEOTIDE SEQUENCE [LARGE SCALE GENOMIC DNA]</scope>
    <source>
        <strain evidence="2 3">IMCC25680</strain>
    </source>
</reference>
<dbReference type="GO" id="GO:0047580">
    <property type="term" value="F:4-hydroxyproline epimerase activity"/>
    <property type="evidence" value="ECO:0007669"/>
    <property type="project" value="UniProtKB-EC"/>
</dbReference>
<protein>
    <submittedName>
        <fullName evidence="2">4-hydroxyproline epimerase</fullName>
        <ecNumber evidence="2">5.1.1.8</ecNumber>
    </submittedName>
</protein>
<dbReference type="PANTHER" id="PTHR33442:SF5">
    <property type="entry name" value="BIFUNCTIONAL TRANS-3-HYDROXY-L-PROLINE DEHYDRATASE_2-EPIMERASE"/>
    <property type="match status" value="1"/>
</dbReference>
<dbReference type="AlphaFoldDB" id="A0A847SI29"/>
<dbReference type="PIRSF" id="PIRSF029792">
    <property type="entry name" value="Pro_racemase"/>
    <property type="match status" value="1"/>
</dbReference>